<evidence type="ECO:0000313" key="2">
    <source>
        <dbReference type="EMBL" id="KAJ9593141.1"/>
    </source>
</evidence>
<gene>
    <name evidence="2" type="ORF">L9F63_027617</name>
</gene>
<reference evidence="2" key="2">
    <citation type="submission" date="2023-05" db="EMBL/GenBank/DDBJ databases">
        <authorList>
            <person name="Fouks B."/>
        </authorList>
    </citation>
    <scope>NUCLEOTIDE SEQUENCE</scope>
    <source>
        <strain evidence="2">Stay&amp;Tobe</strain>
        <tissue evidence="2">Testes</tissue>
    </source>
</reference>
<evidence type="ECO:0000313" key="3">
    <source>
        <dbReference type="Proteomes" id="UP001233999"/>
    </source>
</evidence>
<keyword evidence="3" id="KW-1185">Reference proteome</keyword>
<evidence type="ECO:0000256" key="1">
    <source>
        <dbReference type="SAM" id="MobiDB-lite"/>
    </source>
</evidence>
<proteinExistence type="predicted"/>
<organism evidence="2 3">
    <name type="scientific">Diploptera punctata</name>
    <name type="common">Pacific beetle cockroach</name>
    <dbReference type="NCBI Taxonomy" id="6984"/>
    <lineage>
        <taxon>Eukaryota</taxon>
        <taxon>Metazoa</taxon>
        <taxon>Ecdysozoa</taxon>
        <taxon>Arthropoda</taxon>
        <taxon>Hexapoda</taxon>
        <taxon>Insecta</taxon>
        <taxon>Pterygota</taxon>
        <taxon>Neoptera</taxon>
        <taxon>Polyneoptera</taxon>
        <taxon>Dictyoptera</taxon>
        <taxon>Blattodea</taxon>
        <taxon>Blaberoidea</taxon>
        <taxon>Blaberidae</taxon>
        <taxon>Diplopterinae</taxon>
        <taxon>Diploptera</taxon>
    </lineage>
</organism>
<sequence>MSTLKNSTDEDFDVFVSTLTDEEEEDEDSCSNETEDEEITRCHGNESPISNANTTQHSITKFSIASILGTEKDREDGGGKFVRPTPVSAVIRPSVALYPGAFFAHQTTYPGSNSGLMLEMLSPTPTAPGSEHPPYYPASAASLLYGGWFTASAANKTPGQLFGLQ</sequence>
<feature type="compositionally biased region" description="Acidic residues" evidence="1">
    <location>
        <begin position="20"/>
        <end position="38"/>
    </location>
</feature>
<comment type="caution">
    <text evidence="2">The sequence shown here is derived from an EMBL/GenBank/DDBJ whole genome shotgun (WGS) entry which is preliminary data.</text>
</comment>
<protein>
    <submittedName>
        <fullName evidence="2">Uncharacterized protein</fullName>
    </submittedName>
</protein>
<accession>A0AAD8EK43</accession>
<reference evidence="2" key="1">
    <citation type="journal article" date="2023" name="IScience">
        <title>Live-bearing cockroach genome reveals convergent evolutionary mechanisms linked to viviparity in insects and beyond.</title>
        <authorList>
            <person name="Fouks B."/>
            <person name="Harrison M.C."/>
            <person name="Mikhailova A.A."/>
            <person name="Marchal E."/>
            <person name="English S."/>
            <person name="Carruthers M."/>
            <person name="Jennings E.C."/>
            <person name="Chiamaka E.L."/>
            <person name="Frigard R.A."/>
            <person name="Pippel M."/>
            <person name="Attardo G.M."/>
            <person name="Benoit J.B."/>
            <person name="Bornberg-Bauer E."/>
            <person name="Tobe S.S."/>
        </authorList>
    </citation>
    <scope>NUCLEOTIDE SEQUENCE</scope>
    <source>
        <strain evidence="2">Stay&amp;Tobe</strain>
    </source>
</reference>
<feature type="region of interest" description="Disordered" evidence="1">
    <location>
        <begin position="1"/>
        <end position="57"/>
    </location>
</feature>
<dbReference type="AlphaFoldDB" id="A0AAD8EK43"/>
<feature type="compositionally biased region" description="Polar residues" evidence="1">
    <location>
        <begin position="47"/>
        <end position="57"/>
    </location>
</feature>
<feature type="non-terminal residue" evidence="2">
    <location>
        <position position="165"/>
    </location>
</feature>
<dbReference type="Proteomes" id="UP001233999">
    <property type="component" value="Unassembled WGS sequence"/>
</dbReference>
<dbReference type="EMBL" id="JASPKZ010003495">
    <property type="protein sequence ID" value="KAJ9593141.1"/>
    <property type="molecule type" value="Genomic_DNA"/>
</dbReference>
<name>A0AAD8EK43_DIPPU</name>